<reference evidence="9" key="1">
    <citation type="journal article" date="2019" name="Int. J. Syst. Evol. Microbiol.">
        <title>The Global Catalogue of Microorganisms (GCM) 10K type strain sequencing project: providing services to taxonomists for standard genome sequencing and annotation.</title>
        <authorList>
            <consortium name="The Broad Institute Genomics Platform"/>
            <consortium name="The Broad Institute Genome Sequencing Center for Infectious Disease"/>
            <person name="Wu L."/>
            <person name="Ma J."/>
        </authorList>
    </citation>
    <scope>NUCLEOTIDE SEQUENCE [LARGE SCALE GENOMIC DNA]</scope>
    <source>
        <strain evidence="9">CCUG 57508</strain>
    </source>
</reference>
<keyword evidence="9" id="KW-1185">Reference proteome</keyword>
<dbReference type="InterPro" id="IPR013525">
    <property type="entry name" value="ABC2_TM"/>
</dbReference>
<proteinExistence type="predicted"/>
<feature type="region of interest" description="Disordered" evidence="5">
    <location>
        <begin position="1"/>
        <end position="28"/>
    </location>
</feature>
<comment type="caution">
    <text evidence="8">The sequence shown here is derived from an EMBL/GenBank/DDBJ whole genome shotgun (WGS) entry which is preliminary data.</text>
</comment>
<accession>A0ABW3MUD3</accession>
<feature type="transmembrane region" description="Helical" evidence="6">
    <location>
        <begin position="379"/>
        <end position="399"/>
    </location>
</feature>
<evidence type="ECO:0000313" key="9">
    <source>
        <dbReference type="Proteomes" id="UP001597046"/>
    </source>
</evidence>
<evidence type="ECO:0000256" key="6">
    <source>
        <dbReference type="SAM" id="Phobius"/>
    </source>
</evidence>
<dbReference type="EMBL" id="JBHTKH010000004">
    <property type="protein sequence ID" value="MFD1054258.1"/>
    <property type="molecule type" value="Genomic_DNA"/>
</dbReference>
<organism evidence="8 9">
    <name type="scientific">Terrabacter terrigena</name>
    <dbReference type="NCBI Taxonomy" id="574718"/>
    <lineage>
        <taxon>Bacteria</taxon>
        <taxon>Bacillati</taxon>
        <taxon>Actinomycetota</taxon>
        <taxon>Actinomycetes</taxon>
        <taxon>Micrococcales</taxon>
        <taxon>Intrasporangiaceae</taxon>
        <taxon>Terrabacter</taxon>
    </lineage>
</organism>
<feature type="transmembrane region" description="Helical" evidence="6">
    <location>
        <begin position="333"/>
        <end position="359"/>
    </location>
</feature>
<evidence type="ECO:0000256" key="2">
    <source>
        <dbReference type="ARBA" id="ARBA00022692"/>
    </source>
</evidence>
<evidence type="ECO:0000256" key="4">
    <source>
        <dbReference type="ARBA" id="ARBA00023136"/>
    </source>
</evidence>
<feature type="transmembrane region" description="Helical" evidence="6">
    <location>
        <begin position="250"/>
        <end position="276"/>
    </location>
</feature>
<keyword evidence="3 6" id="KW-1133">Transmembrane helix</keyword>
<gene>
    <name evidence="8" type="ORF">ACFQ2V_08070</name>
</gene>
<dbReference type="RefSeq" id="WP_386052161.1">
    <property type="nucleotide sequence ID" value="NZ_JBHTKH010000004.1"/>
</dbReference>
<comment type="subcellular location">
    <subcellularLocation>
        <location evidence="1">Membrane</location>
        <topology evidence="1">Multi-pass membrane protein</topology>
    </subcellularLocation>
</comment>
<dbReference type="Pfam" id="PF12698">
    <property type="entry name" value="ABC2_membrane_3"/>
    <property type="match status" value="1"/>
</dbReference>
<sequence>MTTTAHRSPSDPPAAPTTEGPGPGEALGVGRTERPWLIVALREIVVRLTNRAFLVSTLVTLVFIAGYGAFSVWQSGRTTTWTVAVADSEATRLVGQAATTARADDDKVVIQSRTVGGEAAARALVEAGDADAWLHENPSGGWTLTSTDDPDNDLVGPLETAVRTAALTTNAAAAGTTVAALERGSTLATTQFDGQQGTGGFVKGATFAFALLFFMAAMMFGQQIAASVVEEKQSRLVEILVTAIPLRALLAGKIVGNSVIALGQVLLFAGVGLVAVSFTDMAKLLPTLGAAVVWFVLFFAVGFFALACLFAVAGALASRTEDLQSTTAPMTTILMLVYVLSFGLGGTALKVASFVPVASVVSMPGRILAGDAAWWEPPLALVVMAGFSVATIVLSERIYRRSLLQTRGRVSWKQALRSPD</sequence>
<feature type="transmembrane region" description="Helical" evidence="6">
    <location>
        <begin position="288"/>
        <end position="312"/>
    </location>
</feature>
<evidence type="ECO:0000256" key="5">
    <source>
        <dbReference type="SAM" id="MobiDB-lite"/>
    </source>
</evidence>
<keyword evidence="4 6" id="KW-0472">Membrane</keyword>
<keyword evidence="2 6" id="KW-0812">Transmembrane</keyword>
<protein>
    <submittedName>
        <fullName evidence="8">ABC transporter permease</fullName>
    </submittedName>
</protein>
<dbReference type="Proteomes" id="UP001597046">
    <property type="component" value="Unassembled WGS sequence"/>
</dbReference>
<evidence type="ECO:0000256" key="1">
    <source>
        <dbReference type="ARBA" id="ARBA00004141"/>
    </source>
</evidence>
<feature type="domain" description="ABC-2 type transporter transmembrane" evidence="7">
    <location>
        <begin position="51"/>
        <end position="395"/>
    </location>
</feature>
<evidence type="ECO:0000259" key="7">
    <source>
        <dbReference type="Pfam" id="PF12698"/>
    </source>
</evidence>
<feature type="transmembrane region" description="Helical" evidence="6">
    <location>
        <begin position="207"/>
        <end position="229"/>
    </location>
</feature>
<evidence type="ECO:0000256" key="3">
    <source>
        <dbReference type="ARBA" id="ARBA00022989"/>
    </source>
</evidence>
<name>A0ABW3MUD3_9MICO</name>
<evidence type="ECO:0000313" key="8">
    <source>
        <dbReference type="EMBL" id="MFD1054258.1"/>
    </source>
</evidence>
<feature type="transmembrane region" description="Helical" evidence="6">
    <location>
        <begin position="52"/>
        <end position="73"/>
    </location>
</feature>